<feature type="repeat" description="PPR" evidence="2">
    <location>
        <begin position="625"/>
        <end position="659"/>
    </location>
</feature>
<dbReference type="PANTHER" id="PTHR24015">
    <property type="entry name" value="OS07G0578800 PROTEIN-RELATED"/>
    <property type="match status" value="1"/>
</dbReference>
<feature type="repeat" description="PPR" evidence="2">
    <location>
        <begin position="829"/>
        <end position="863"/>
    </location>
</feature>
<dbReference type="Pfam" id="PF13041">
    <property type="entry name" value="PPR_2"/>
    <property type="match status" value="1"/>
</dbReference>
<dbReference type="Pfam" id="PF01535">
    <property type="entry name" value="PPR"/>
    <property type="match status" value="11"/>
</dbReference>
<name>A0ABQ4YTE9_9ASTR</name>
<evidence type="ECO:0000313" key="4">
    <source>
        <dbReference type="Proteomes" id="UP001151760"/>
    </source>
</evidence>
<dbReference type="Gene3D" id="1.25.40.10">
    <property type="entry name" value="Tetratricopeptide repeat domain"/>
    <property type="match status" value="7"/>
</dbReference>
<dbReference type="EMBL" id="BQNB010010725">
    <property type="protein sequence ID" value="GJS81129.1"/>
    <property type="molecule type" value="Genomic_DNA"/>
</dbReference>
<evidence type="ECO:0000313" key="3">
    <source>
        <dbReference type="EMBL" id="GJS81129.1"/>
    </source>
</evidence>
<dbReference type="Pfam" id="PF20431">
    <property type="entry name" value="E_motif"/>
    <property type="match status" value="1"/>
</dbReference>
<sequence>MDTLSLVSKYLNGMEDLLDDGDSLEARKLTVGKSKEELGLFEVLDHKSVIVKEGSHRVVVFKNAPPRAYNKPFTRFFLPCDMDGQGAWDAELDMADSFNYMTFKGKLTDLDSLKCLMAKALLMGRARLSSDDYGEEAKMRIMEHGLPKKMCDLVDFVLPMKVNETDEMSALVDTGECVSVLPFCLFRNLGLGDPKPYNSYLTMVDNTQTKAITCGVVIDMGCGTLCLDDGVIRHTYFPKPRAKAYLDNFAREEEDDWSSSFEVGRDEDGNPKYGPVAPSFLDIEDDMERALAMEAYFNPFKNIIVFKKLIDFLCSLLFQLKNTDLGSEGYGTYKKVEGDGDWHAKFEVTTPSGRKFTRVFKTKNTDMKLSENFTSEDILKFDPRLSNSRVGVLAHLPACTSLVIAYARAGRYLSSVAVFREVFNKDVVVWNAMMTCAVENGELLDATGVFMQMLRERVVLDSVTLVIVVSNRLACLQCVHSLGLKFGLLSGTDLCNALINVYAKCGELGLSENMFVETEVKDTVSWNSMISGCLSNDRPDKSLWYFKKMVLCGVQLDNVGLSCAIAASTCLQDLDIGKVLHGFGLKNEYSEGTHVSVLNALVSLYSKCGDIDDAVKVFRSISAKDLVSWNTMINGFASYGMIPEAFSLLRQMQVRGSVQPDTVTVLAVLSLCAESMFLREGKSIHGFVIRRFFGLDVSVINSLMNMYSKCNRIDKAESLFVSLHDKDLVSWNTMISGYAQNGKPTFAQNMFKKLMYECLECSLSTVLAVFSSCDSRESLKFGESLHSWAMKLGFSNSILTVNSLIFMYTNCGHLRASFALLQSVSRDADVACWNAMIAGCTQNGYFLEALETFKFMRREAYAKHDLVTLVNVVSACGNLELVFNGKMVHGLAVKTLVDDDVRVRNALITMYGRFGDVDHAMLVFDSCHNRNLCSWNCIISALAQNKEAQTALHLFQNLEFEPDEITNSTILSACSQIGSIRNGKQIHGHVLRSNFHTNCYIVAALIDMYSNCGRLDMSIHIFNSLQEKNIATWNSMISAYGFHSKGEKSIKIFNEMIMFGRCGRLNEAYEFIKSMAVKPDHGVWGAMLSSCNYHGDVEMGKKVGEILFSLEPKNAGYYVSLANTYVGAGSWSDAVKLREFVDDVRLKKPAGCSLVDVG</sequence>
<proteinExistence type="predicted"/>
<keyword evidence="1" id="KW-0677">Repeat</keyword>
<dbReference type="InterPro" id="IPR011990">
    <property type="entry name" value="TPR-like_helical_dom_sf"/>
</dbReference>
<dbReference type="Proteomes" id="UP001151760">
    <property type="component" value="Unassembled WGS sequence"/>
</dbReference>
<reference evidence="3" key="2">
    <citation type="submission" date="2022-01" db="EMBL/GenBank/DDBJ databases">
        <authorList>
            <person name="Yamashiro T."/>
            <person name="Shiraishi A."/>
            <person name="Satake H."/>
            <person name="Nakayama K."/>
        </authorList>
    </citation>
    <scope>NUCLEOTIDE SEQUENCE</scope>
</reference>
<evidence type="ECO:0000256" key="2">
    <source>
        <dbReference type="PROSITE-ProRule" id="PRU00708"/>
    </source>
</evidence>
<feature type="repeat" description="PPR" evidence="2">
    <location>
        <begin position="1029"/>
        <end position="1063"/>
    </location>
</feature>
<accession>A0ABQ4YTE9</accession>
<dbReference type="PROSITE" id="PS51375">
    <property type="entry name" value="PPR"/>
    <property type="match status" value="6"/>
</dbReference>
<dbReference type="SUPFAM" id="SSF48452">
    <property type="entry name" value="TPR-like"/>
    <property type="match status" value="1"/>
</dbReference>
<dbReference type="InterPro" id="IPR046960">
    <property type="entry name" value="PPR_At4g14850-like_plant"/>
</dbReference>
<gene>
    <name evidence="3" type="ORF">Tco_0747670</name>
</gene>
<dbReference type="InterPro" id="IPR002885">
    <property type="entry name" value="PPR_rpt"/>
</dbReference>
<protein>
    <submittedName>
        <fullName evidence="3">Pentatricopeptide repeat-containing protein</fullName>
    </submittedName>
</protein>
<dbReference type="PANTHER" id="PTHR24015:SF548">
    <property type="entry name" value="OS08G0340900 PROTEIN"/>
    <property type="match status" value="1"/>
</dbReference>
<feature type="repeat" description="PPR" evidence="2">
    <location>
        <begin position="522"/>
        <end position="556"/>
    </location>
</feature>
<dbReference type="InterPro" id="IPR046848">
    <property type="entry name" value="E_motif"/>
</dbReference>
<comment type="caution">
    <text evidence="3">The sequence shown here is derived from an EMBL/GenBank/DDBJ whole genome shotgun (WGS) entry which is preliminary data.</text>
</comment>
<reference evidence="3" key="1">
    <citation type="journal article" date="2022" name="Int. J. Mol. Sci.">
        <title>Draft Genome of Tanacetum Coccineum: Genomic Comparison of Closely Related Tanacetum-Family Plants.</title>
        <authorList>
            <person name="Yamashiro T."/>
            <person name="Shiraishi A."/>
            <person name="Nakayama K."/>
            <person name="Satake H."/>
        </authorList>
    </citation>
    <scope>NUCLEOTIDE SEQUENCE</scope>
</reference>
<dbReference type="NCBIfam" id="TIGR00756">
    <property type="entry name" value="PPR"/>
    <property type="match status" value="6"/>
</dbReference>
<keyword evidence="4" id="KW-1185">Reference proteome</keyword>
<feature type="repeat" description="PPR" evidence="2">
    <location>
        <begin position="727"/>
        <end position="761"/>
    </location>
</feature>
<evidence type="ECO:0000256" key="1">
    <source>
        <dbReference type="ARBA" id="ARBA00022737"/>
    </source>
</evidence>
<organism evidence="3 4">
    <name type="scientific">Tanacetum coccineum</name>
    <dbReference type="NCBI Taxonomy" id="301880"/>
    <lineage>
        <taxon>Eukaryota</taxon>
        <taxon>Viridiplantae</taxon>
        <taxon>Streptophyta</taxon>
        <taxon>Embryophyta</taxon>
        <taxon>Tracheophyta</taxon>
        <taxon>Spermatophyta</taxon>
        <taxon>Magnoliopsida</taxon>
        <taxon>eudicotyledons</taxon>
        <taxon>Gunneridae</taxon>
        <taxon>Pentapetalae</taxon>
        <taxon>asterids</taxon>
        <taxon>campanulids</taxon>
        <taxon>Asterales</taxon>
        <taxon>Asteraceae</taxon>
        <taxon>Asteroideae</taxon>
        <taxon>Anthemideae</taxon>
        <taxon>Anthemidinae</taxon>
        <taxon>Tanacetum</taxon>
    </lineage>
</organism>
<feature type="repeat" description="PPR" evidence="2">
    <location>
        <begin position="426"/>
        <end position="460"/>
    </location>
</feature>